<dbReference type="PANTHER" id="PTHR23188:SF12">
    <property type="entry name" value="RNA POLYMERASE II-ASSOCIATED FACTOR 1 HOMOLOG"/>
    <property type="match status" value="1"/>
</dbReference>
<dbReference type="OrthoDB" id="10260285at2759"/>
<gene>
    <name evidence="5" type="ORF">ACA1_218610</name>
</gene>
<evidence type="ECO:0000256" key="1">
    <source>
        <dbReference type="ARBA" id="ARBA00004123"/>
    </source>
</evidence>
<dbReference type="GeneID" id="14915807"/>
<sequence>MKFSNTLPPIPFDPKLLTNPFDSMRFVRYRTTSLETSHQHTLHAEPDLGIPIDLIDPSTYKATPGAALPPEDAVLIQVGAAETPEVKKKKANVREKPSTSVSWLRRHTEYISDYEQSTKKVSRADSIEARVGHATLKRAEKDKRKRTREEVVDAIDQGFEAAKEIPVHPTDPSLKPLEILPVFPDHDLWANSYTLVTFDADPGRPRAQKQALLKGFSTEAEAEVGLAKQSFVAYLVPKNDGNDDEGKGKKKVGDEDDEGAAVEEVDGKTAEYEWVREYSFRKDQQHSATYFFVWDDESVRYNEIQAKIVLDKIKSQAAKDAIRRQARPSHSYVTTRNPTEDELEAMELARDALAPF</sequence>
<keyword evidence="3" id="KW-0539">Nucleus</keyword>
<dbReference type="GO" id="GO:0003682">
    <property type="term" value="F:chromatin binding"/>
    <property type="evidence" value="ECO:0007669"/>
    <property type="project" value="TreeGrafter"/>
</dbReference>
<comment type="subcellular location">
    <subcellularLocation>
        <location evidence="1">Nucleus</location>
    </subcellularLocation>
</comment>
<keyword evidence="6" id="KW-1185">Reference proteome</keyword>
<organism evidence="5 6">
    <name type="scientific">Acanthamoeba castellanii (strain ATCC 30010 / Neff)</name>
    <dbReference type="NCBI Taxonomy" id="1257118"/>
    <lineage>
        <taxon>Eukaryota</taxon>
        <taxon>Amoebozoa</taxon>
        <taxon>Discosea</taxon>
        <taxon>Longamoebia</taxon>
        <taxon>Centramoebida</taxon>
        <taxon>Acanthamoebidae</taxon>
        <taxon>Acanthamoeba</taxon>
    </lineage>
</organism>
<feature type="region of interest" description="Disordered" evidence="4">
    <location>
        <begin position="237"/>
        <end position="263"/>
    </location>
</feature>
<evidence type="ECO:0000256" key="2">
    <source>
        <dbReference type="ARBA" id="ARBA00007560"/>
    </source>
</evidence>
<dbReference type="VEuPathDB" id="AmoebaDB:ACA1_218610"/>
<dbReference type="STRING" id="1257118.L8GQN3"/>
<evidence type="ECO:0000256" key="3">
    <source>
        <dbReference type="ARBA" id="ARBA00023242"/>
    </source>
</evidence>
<name>L8GQN3_ACACF</name>
<dbReference type="EMBL" id="KB008036">
    <property type="protein sequence ID" value="ELR15207.1"/>
    <property type="molecule type" value="Genomic_DNA"/>
</dbReference>
<protein>
    <recommendedName>
        <fullName evidence="7">RNA polymerase II-associated factor 1 homolog</fullName>
    </recommendedName>
</protein>
<feature type="compositionally biased region" description="Basic and acidic residues" evidence="4">
    <location>
        <begin position="240"/>
        <end position="253"/>
    </location>
</feature>
<dbReference type="AlphaFoldDB" id="L8GQN3"/>
<evidence type="ECO:0000313" key="6">
    <source>
        <dbReference type="Proteomes" id="UP000011083"/>
    </source>
</evidence>
<dbReference type="PANTHER" id="PTHR23188">
    <property type="entry name" value="RNA POLYMERASE II-ASSOCIATED FACTOR 1 HOMOLOG"/>
    <property type="match status" value="1"/>
</dbReference>
<dbReference type="GO" id="GO:0006368">
    <property type="term" value="P:transcription elongation by RNA polymerase II"/>
    <property type="evidence" value="ECO:0007669"/>
    <property type="project" value="InterPro"/>
</dbReference>
<dbReference type="Pfam" id="PF03985">
    <property type="entry name" value="Paf1"/>
    <property type="match status" value="1"/>
</dbReference>
<reference evidence="5 6" key="1">
    <citation type="journal article" date="2013" name="Genome Biol.">
        <title>Genome of Acanthamoeba castellanii highlights extensive lateral gene transfer and early evolution of tyrosine kinase signaling.</title>
        <authorList>
            <person name="Clarke M."/>
            <person name="Lohan A.J."/>
            <person name="Liu B."/>
            <person name="Lagkouvardos I."/>
            <person name="Roy S."/>
            <person name="Zafar N."/>
            <person name="Bertelli C."/>
            <person name="Schilde C."/>
            <person name="Kianianmomeni A."/>
            <person name="Burglin T.R."/>
            <person name="Frech C."/>
            <person name="Turcotte B."/>
            <person name="Kopec K.O."/>
            <person name="Synnott J.M."/>
            <person name="Choo C."/>
            <person name="Paponov I."/>
            <person name="Finkler A."/>
            <person name="Soon Heng Tan C."/>
            <person name="Hutchins A.P."/>
            <person name="Weinmeier T."/>
            <person name="Rattei T."/>
            <person name="Chu J.S."/>
            <person name="Gimenez G."/>
            <person name="Irimia M."/>
            <person name="Rigden D.J."/>
            <person name="Fitzpatrick D.A."/>
            <person name="Lorenzo-Morales J."/>
            <person name="Bateman A."/>
            <person name="Chiu C.H."/>
            <person name="Tang P."/>
            <person name="Hegemann P."/>
            <person name="Fromm H."/>
            <person name="Raoult D."/>
            <person name="Greub G."/>
            <person name="Miranda-Saavedra D."/>
            <person name="Chen N."/>
            <person name="Nash P."/>
            <person name="Ginger M.L."/>
            <person name="Horn M."/>
            <person name="Schaap P."/>
            <person name="Caler L."/>
            <person name="Loftus B."/>
        </authorList>
    </citation>
    <scope>NUCLEOTIDE SEQUENCE [LARGE SCALE GENOMIC DNA]</scope>
    <source>
        <strain evidence="5 6">Neff</strain>
    </source>
</reference>
<dbReference type="OMA" id="YQADPMS"/>
<dbReference type="RefSeq" id="XP_004337220.1">
    <property type="nucleotide sequence ID" value="XM_004337172.1"/>
</dbReference>
<feature type="compositionally biased region" description="Acidic residues" evidence="4">
    <location>
        <begin position="254"/>
        <end position="263"/>
    </location>
</feature>
<evidence type="ECO:0000313" key="5">
    <source>
        <dbReference type="EMBL" id="ELR15207.1"/>
    </source>
</evidence>
<dbReference type="KEGG" id="acan:ACA1_218610"/>
<dbReference type="GO" id="GO:0016593">
    <property type="term" value="C:Cdc73/Paf1 complex"/>
    <property type="evidence" value="ECO:0007669"/>
    <property type="project" value="InterPro"/>
</dbReference>
<comment type="similarity">
    <text evidence="2">Belongs to the PAF1 family.</text>
</comment>
<accession>L8GQN3</accession>
<evidence type="ECO:0008006" key="7">
    <source>
        <dbReference type="Google" id="ProtNLM"/>
    </source>
</evidence>
<dbReference type="Proteomes" id="UP000011083">
    <property type="component" value="Unassembled WGS sequence"/>
</dbReference>
<dbReference type="InterPro" id="IPR007133">
    <property type="entry name" value="RNA_pol_II-assoc_Paf1"/>
</dbReference>
<dbReference type="GO" id="GO:0000993">
    <property type="term" value="F:RNA polymerase II complex binding"/>
    <property type="evidence" value="ECO:0007669"/>
    <property type="project" value="TreeGrafter"/>
</dbReference>
<evidence type="ECO:0000256" key="4">
    <source>
        <dbReference type="SAM" id="MobiDB-lite"/>
    </source>
</evidence>
<proteinExistence type="inferred from homology"/>